<keyword evidence="3 7" id="KW-0963">Cytoplasm</keyword>
<dbReference type="InterPro" id="IPR041732">
    <property type="entry name" value="RF3_GTP-bd"/>
</dbReference>
<dbReference type="NCBIfam" id="TIGR00231">
    <property type="entry name" value="small_GTP"/>
    <property type="match status" value="1"/>
</dbReference>
<evidence type="ECO:0000313" key="10">
    <source>
        <dbReference type="EMBL" id="MDT0327090.1"/>
    </source>
</evidence>
<dbReference type="PRINTS" id="PR00315">
    <property type="entry name" value="ELONGATNFCT"/>
</dbReference>
<dbReference type="InterPro" id="IPR053905">
    <property type="entry name" value="EF-G-like_DII"/>
</dbReference>
<dbReference type="InterPro" id="IPR005225">
    <property type="entry name" value="Small_GTP-bd"/>
</dbReference>
<dbReference type="InterPro" id="IPR004548">
    <property type="entry name" value="PrfC"/>
</dbReference>
<comment type="function">
    <text evidence="7">Increases the formation of ribosomal termination complexes and stimulates activities of RF-1 and RF-2. It binds guanine nucleotides and has strong preference for UGA stop codons. It may interact directly with the ribosome. The stimulation of RF-1 and RF-2 is significantly reduced by GTP and GDP, but not by GMP.</text>
</comment>
<dbReference type="NCBIfam" id="TIGR00503">
    <property type="entry name" value="prfC"/>
    <property type="match status" value="1"/>
</dbReference>
<dbReference type="InterPro" id="IPR031157">
    <property type="entry name" value="G_TR_CS"/>
</dbReference>
<evidence type="ECO:0000256" key="5">
    <source>
        <dbReference type="ARBA" id="ARBA00022917"/>
    </source>
</evidence>
<organism evidence="10 11">
    <name type="scientific">Nocardiopsis lambiniae</name>
    <dbReference type="NCBI Taxonomy" id="3075539"/>
    <lineage>
        <taxon>Bacteria</taxon>
        <taxon>Bacillati</taxon>
        <taxon>Actinomycetota</taxon>
        <taxon>Actinomycetes</taxon>
        <taxon>Streptosporangiales</taxon>
        <taxon>Nocardiopsidaceae</taxon>
        <taxon>Nocardiopsis</taxon>
    </lineage>
</organism>
<evidence type="ECO:0000256" key="3">
    <source>
        <dbReference type="ARBA" id="ARBA00022490"/>
    </source>
</evidence>
<keyword evidence="5 7" id="KW-0648">Protein biosynthesis</keyword>
<feature type="domain" description="Tr-type G" evidence="9">
    <location>
        <begin position="20"/>
        <end position="286"/>
    </location>
</feature>
<protein>
    <recommendedName>
        <fullName evidence="7 8">Peptide chain release factor 3</fullName>
        <shortName evidence="7">RF-3</shortName>
    </recommendedName>
</protein>
<evidence type="ECO:0000256" key="4">
    <source>
        <dbReference type="ARBA" id="ARBA00022741"/>
    </source>
</evidence>
<gene>
    <name evidence="7" type="primary">prfC</name>
    <name evidence="10" type="ORF">RM479_01570</name>
</gene>
<dbReference type="InterPro" id="IPR000795">
    <property type="entry name" value="T_Tr_GTP-bd_dom"/>
</dbReference>
<dbReference type="Gene3D" id="3.40.50.300">
    <property type="entry name" value="P-loop containing nucleotide triphosphate hydrolases"/>
    <property type="match status" value="1"/>
</dbReference>
<dbReference type="SUPFAM" id="SSF50447">
    <property type="entry name" value="Translation proteins"/>
    <property type="match status" value="1"/>
</dbReference>
<dbReference type="Proteomes" id="UP001183390">
    <property type="component" value="Unassembled WGS sequence"/>
</dbReference>
<evidence type="ECO:0000259" key="9">
    <source>
        <dbReference type="PROSITE" id="PS51722"/>
    </source>
</evidence>
<evidence type="ECO:0000256" key="1">
    <source>
        <dbReference type="ARBA" id="ARBA00004496"/>
    </source>
</evidence>
<keyword evidence="4 7" id="KW-0547">Nucleotide-binding</keyword>
<keyword evidence="6 7" id="KW-0342">GTP-binding</keyword>
<evidence type="ECO:0000256" key="8">
    <source>
        <dbReference type="NCBIfam" id="TIGR00503"/>
    </source>
</evidence>
<dbReference type="NCBIfam" id="NF001964">
    <property type="entry name" value="PRK00741.1"/>
    <property type="match status" value="1"/>
</dbReference>
<dbReference type="InterPro" id="IPR009000">
    <property type="entry name" value="Transl_B-barrel_sf"/>
</dbReference>
<dbReference type="EMBL" id="JAVREP010000001">
    <property type="protein sequence ID" value="MDT0327090.1"/>
    <property type="molecule type" value="Genomic_DNA"/>
</dbReference>
<dbReference type="Pfam" id="PF22042">
    <property type="entry name" value="EF-G_D2"/>
    <property type="match status" value="1"/>
</dbReference>
<evidence type="ECO:0000256" key="7">
    <source>
        <dbReference type="HAMAP-Rule" id="MF_00072"/>
    </source>
</evidence>
<comment type="similarity">
    <text evidence="2 7">Belongs to the TRAFAC class translation factor GTPase superfamily. Classic translation factor GTPase family. PrfC subfamily.</text>
</comment>
<accession>A0ABU2M373</accession>
<dbReference type="Pfam" id="PF16658">
    <property type="entry name" value="RF3_C"/>
    <property type="match status" value="1"/>
</dbReference>
<comment type="subcellular location">
    <subcellularLocation>
        <location evidence="1 7">Cytoplasm</location>
    </subcellularLocation>
</comment>
<reference evidence="11" key="1">
    <citation type="submission" date="2023-07" db="EMBL/GenBank/DDBJ databases">
        <title>30 novel species of actinomycetes from the DSMZ collection.</title>
        <authorList>
            <person name="Nouioui I."/>
        </authorList>
    </citation>
    <scope>NUCLEOTIDE SEQUENCE [LARGE SCALE GENOMIC DNA]</scope>
    <source>
        <strain evidence="11">DSM 44743</strain>
    </source>
</reference>
<dbReference type="InterPro" id="IPR032090">
    <property type="entry name" value="RF3_C"/>
</dbReference>
<dbReference type="Gene3D" id="2.40.30.10">
    <property type="entry name" value="Translation factors"/>
    <property type="match status" value="1"/>
</dbReference>
<dbReference type="PROSITE" id="PS51722">
    <property type="entry name" value="G_TR_2"/>
    <property type="match status" value="1"/>
</dbReference>
<dbReference type="Pfam" id="PF00009">
    <property type="entry name" value="GTP_EFTU"/>
    <property type="match status" value="1"/>
</dbReference>
<proteinExistence type="inferred from homology"/>
<dbReference type="InterPro" id="IPR027417">
    <property type="entry name" value="P-loop_NTPase"/>
</dbReference>
<dbReference type="SUPFAM" id="SSF54980">
    <property type="entry name" value="EF-G C-terminal domain-like"/>
    <property type="match status" value="1"/>
</dbReference>
<feature type="binding site" evidence="7">
    <location>
        <begin position="97"/>
        <end position="101"/>
    </location>
    <ligand>
        <name>GTP</name>
        <dbReference type="ChEBI" id="CHEBI:37565"/>
    </ligand>
</feature>
<sequence length="541" mass="59076">MSVDTTGATRQAAEVAEEAGRRRTFAVISHPDAGKSTLTEALALHSSAISSAGAVHGKGDRRGVTSDWMEMEQDRGISITSAALRIDYEGRVLNLLDTPGHADFSEDTYRVLSAVDCAIMLLDSAKGLEPQTLKLFDVCRARRMPVITFVNKWDRPGREPLELLDEIEQRIGLRPTPLNWPVGIAGDFRGLVDRRSGEYTKMTRTPGGATKAIEEVVDADRAAELEQDAWVRSQEELELLEALGADFDAESFLAGESSPVLFGAALSNFGVGQLLEAVVGLAPAPSAKPDVKERPRQVEAPFSGQVFKMQANMDKNHRDRMAFVRISSGRFDRGMVLTHAATGRPFATKYTQAVFGADRSTIDTAYPGDVIALVNAQALKVGDTLYEGPKVEFPAIPSFAPEHFVVARAKDAGKYKQFQKGIAQLDAEGVVQVLTSDVRGEQAPVLAAVGPLQFDVVKHRMEQEFRSPIEVSMLEYSVARRTDEASAPILHALSGAEVLKRRNDGELLVLVHNKWRLRVIQRDHPSLLMEPLLAGGVVEDD</sequence>
<dbReference type="Gene3D" id="3.30.70.3280">
    <property type="entry name" value="Peptide chain release factor 3, domain III"/>
    <property type="match status" value="1"/>
</dbReference>
<dbReference type="RefSeq" id="WP_311509887.1">
    <property type="nucleotide sequence ID" value="NZ_JAVREP010000001.1"/>
</dbReference>
<dbReference type="InterPro" id="IPR035647">
    <property type="entry name" value="EFG_III/V"/>
</dbReference>
<evidence type="ECO:0000313" key="11">
    <source>
        <dbReference type="Proteomes" id="UP001183390"/>
    </source>
</evidence>
<evidence type="ECO:0000256" key="2">
    <source>
        <dbReference type="ARBA" id="ARBA00009978"/>
    </source>
</evidence>
<dbReference type="InterPro" id="IPR038467">
    <property type="entry name" value="RF3_dom_3_sf"/>
</dbReference>
<dbReference type="HAMAP" id="MF_00072">
    <property type="entry name" value="Rel_fac_3"/>
    <property type="match status" value="1"/>
</dbReference>
<dbReference type="CDD" id="cd04169">
    <property type="entry name" value="RF3"/>
    <property type="match status" value="1"/>
</dbReference>
<comment type="caution">
    <text evidence="10">The sequence shown here is derived from an EMBL/GenBank/DDBJ whole genome shotgun (WGS) entry which is preliminary data.</text>
</comment>
<evidence type="ECO:0000256" key="6">
    <source>
        <dbReference type="ARBA" id="ARBA00023134"/>
    </source>
</evidence>
<dbReference type="SUPFAM" id="SSF52540">
    <property type="entry name" value="P-loop containing nucleoside triphosphate hydrolases"/>
    <property type="match status" value="1"/>
</dbReference>
<keyword evidence="11" id="KW-1185">Reference proteome</keyword>
<dbReference type="PANTHER" id="PTHR43556">
    <property type="entry name" value="PEPTIDE CHAIN RELEASE FACTOR RF3"/>
    <property type="match status" value="1"/>
</dbReference>
<dbReference type="PROSITE" id="PS00301">
    <property type="entry name" value="G_TR_1"/>
    <property type="match status" value="1"/>
</dbReference>
<name>A0ABU2M373_9ACTN</name>
<dbReference type="PANTHER" id="PTHR43556:SF2">
    <property type="entry name" value="PEPTIDE CHAIN RELEASE FACTOR RF3"/>
    <property type="match status" value="1"/>
</dbReference>
<comment type="caution">
    <text evidence="7">Lacks conserved residue(s) required for the propagation of feature annotation.</text>
</comment>